<sequence length="479" mass="52512">MPDADIERARELAEDAMHDSVTPDRLVSNDIGFQRYRLHDQPLYRYLRAEEQPEFLFHADRKEPEFNGPGAPDPVERSIRYRVLHLITDERWVMIAGNTEGDQVCELELGEIEAVNYEAGGRLSNNTFVFEIDNAHISVPMAGDYNEDDLETLSEYLRDTVGAVRGDVAVDSDEANYTISGDDSISYDSRDVRNRLDQLPDDAIEDANAVVTEADSVEELIPRLDNLLEEHIEEEEQTLDDVVASSESAEELRREVETPSERARRRLKEDAASSAEQVREKVEETAGQVRGTLGQADPEEVGRWAIQTGHAARPMARRSPYPTSLVLLASLTVGASAGVYATGADGDLLADVNPEELGEAMTRLAGEGEKLENIDGEAAGALLGAFGYLGGQLAPEEYAKWIREADPEAILAGADAGARFAQDDAGRGTAMQGALVGGGLGMLGSYTADESDAFRDTLDEDVYKEYLEELAERNLTLPE</sequence>
<gene>
    <name evidence="2" type="ORF">SAMN05216218_11293</name>
</gene>
<dbReference type="RefSeq" id="WP_092693906.1">
    <property type="nucleotide sequence ID" value="NZ_FNBK01000012.1"/>
</dbReference>
<keyword evidence="3" id="KW-1185">Reference proteome</keyword>
<dbReference type="Proteomes" id="UP000199076">
    <property type="component" value="Unassembled WGS sequence"/>
</dbReference>
<accession>A0A1G7QDK0</accession>
<organism evidence="2 3">
    <name type="scientific">Halorientalis regularis</name>
    <dbReference type="NCBI Taxonomy" id="660518"/>
    <lineage>
        <taxon>Archaea</taxon>
        <taxon>Methanobacteriati</taxon>
        <taxon>Methanobacteriota</taxon>
        <taxon>Stenosarchaea group</taxon>
        <taxon>Halobacteria</taxon>
        <taxon>Halobacteriales</taxon>
        <taxon>Haloarculaceae</taxon>
        <taxon>Halorientalis</taxon>
    </lineage>
</organism>
<protein>
    <submittedName>
        <fullName evidence="2">Uncharacterized protein</fullName>
    </submittedName>
</protein>
<proteinExistence type="predicted"/>
<dbReference type="OrthoDB" id="239829at2157"/>
<reference evidence="3" key="1">
    <citation type="submission" date="2016-10" db="EMBL/GenBank/DDBJ databases">
        <authorList>
            <person name="Varghese N."/>
            <person name="Submissions S."/>
        </authorList>
    </citation>
    <scope>NUCLEOTIDE SEQUENCE [LARGE SCALE GENOMIC DNA]</scope>
    <source>
        <strain evidence="3">IBRC-M 10760</strain>
    </source>
</reference>
<feature type="compositionally biased region" description="Basic and acidic residues" evidence="1">
    <location>
        <begin position="250"/>
        <end position="284"/>
    </location>
</feature>
<dbReference type="AlphaFoldDB" id="A0A1G7QDK0"/>
<evidence type="ECO:0000313" key="2">
    <source>
        <dbReference type="EMBL" id="SDF96535.1"/>
    </source>
</evidence>
<name>A0A1G7QDK0_9EURY</name>
<evidence type="ECO:0000256" key="1">
    <source>
        <dbReference type="SAM" id="MobiDB-lite"/>
    </source>
</evidence>
<evidence type="ECO:0000313" key="3">
    <source>
        <dbReference type="Proteomes" id="UP000199076"/>
    </source>
</evidence>
<feature type="region of interest" description="Disordered" evidence="1">
    <location>
        <begin position="237"/>
        <end position="287"/>
    </location>
</feature>
<dbReference type="EMBL" id="FNBK01000012">
    <property type="protein sequence ID" value="SDF96535.1"/>
    <property type="molecule type" value="Genomic_DNA"/>
</dbReference>
<dbReference type="STRING" id="660518.SAMN05216218_11293"/>